<name>A0A3D8QS05_9EURO</name>
<feature type="compositionally biased region" description="Basic and acidic residues" evidence="1">
    <location>
        <begin position="31"/>
        <end position="48"/>
    </location>
</feature>
<evidence type="ECO:0000313" key="3">
    <source>
        <dbReference type="EMBL" id="RDW64430.1"/>
    </source>
</evidence>
<dbReference type="RefSeq" id="XP_026599589.1">
    <property type="nucleotide sequence ID" value="XM_026751857.1"/>
</dbReference>
<organism evidence="3 4">
    <name type="scientific">Aspergillus mulundensis</name>
    <dbReference type="NCBI Taxonomy" id="1810919"/>
    <lineage>
        <taxon>Eukaryota</taxon>
        <taxon>Fungi</taxon>
        <taxon>Dikarya</taxon>
        <taxon>Ascomycota</taxon>
        <taxon>Pezizomycotina</taxon>
        <taxon>Eurotiomycetes</taxon>
        <taxon>Eurotiomycetidae</taxon>
        <taxon>Eurotiales</taxon>
        <taxon>Aspergillaceae</taxon>
        <taxon>Aspergillus</taxon>
        <taxon>Aspergillus subgen. Nidulantes</taxon>
    </lineage>
</organism>
<evidence type="ECO:0000313" key="4">
    <source>
        <dbReference type="Proteomes" id="UP000256690"/>
    </source>
</evidence>
<keyword evidence="2" id="KW-1133">Transmembrane helix</keyword>
<sequence length="167" mass="18784">MPPATARAKKSPRPATDYERWLGDDDQTLDSVRRYDTNQSADDRHDTDITVTGESDSPALVRSNHDQPRPNTEPGPLPILPDDSPQSGRHYPRPTVPDFVALYAALIIAILLVRRLHIFLRRSLWERRLICEKEGGIEYTDGETIEGNYKGQPATNQSSGLDVLNYC</sequence>
<evidence type="ECO:0000256" key="1">
    <source>
        <dbReference type="SAM" id="MobiDB-lite"/>
    </source>
</evidence>
<gene>
    <name evidence="3" type="ORF">DSM5745_09841</name>
</gene>
<comment type="caution">
    <text evidence="3">The sequence shown here is derived from an EMBL/GenBank/DDBJ whole genome shotgun (WGS) entry which is preliminary data.</text>
</comment>
<accession>A0A3D8QS05</accession>
<keyword evidence="4" id="KW-1185">Reference proteome</keyword>
<evidence type="ECO:0008006" key="5">
    <source>
        <dbReference type="Google" id="ProtNLM"/>
    </source>
</evidence>
<proteinExistence type="predicted"/>
<dbReference type="EMBL" id="PVWQ01000014">
    <property type="protein sequence ID" value="RDW64430.1"/>
    <property type="molecule type" value="Genomic_DNA"/>
</dbReference>
<dbReference type="GeneID" id="38120211"/>
<dbReference type="OrthoDB" id="10567321at2759"/>
<keyword evidence="2" id="KW-0812">Transmembrane</keyword>
<feature type="transmembrane region" description="Helical" evidence="2">
    <location>
        <begin position="100"/>
        <end position="120"/>
    </location>
</feature>
<evidence type="ECO:0000256" key="2">
    <source>
        <dbReference type="SAM" id="Phobius"/>
    </source>
</evidence>
<feature type="region of interest" description="Disordered" evidence="1">
    <location>
        <begin position="1"/>
        <end position="92"/>
    </location>
</feature>
<protein>
    <recommendedName>
        <fullName evidence="5">Copper transporter</fullName>
    </recommendedName>
</protein>
<keyword evidence="2" id="KW-0472">Membrane</keyword>
<dbReference type="Proteomes" id="UP000256690">
    <property type="component" value="Unassembled WGS sequence"/>
</dbReference>
<reference evidence="3 4" key="1">
    <citation type="journal article" date="2018" name="IMA Fungus">
        <title>IMA Genome-F 9: Draft genome sequence of Annulohypoxylon stygium, Aspergillus mulundensis, Berkeleyomyces basicola (syn. Thielaviopsis basicola), Ceratocystis smalleyi, two Cercospora beticola strains, Coleophoma cylindrospora, Fusarium fracticaudum, Phialophora cf. hyalina, and Morchella septimelata.</title>
        <authorList>
            <person name="Wingfield B.D."/>
            <person name="Bills G.F."/>
            <person name="Dong Y."/>
            <person name="Huang W."/>
            <person name="Nel W.J."/>
            <person name="Swalarsk-Parry B.S."/>
            <person name="Vaghefi N."/>
            <person name="Wilken P.M."/>
            <person name="An Z."/>
            <person name="de Beer Z.W."/>
            <person name="De Vos L."/>
            <person name="Chen L."/>
            <person name="Duong T.A."/>
            <person name="Gao Y."/>
            <person name="Hammerbacher A."/>
            <person name="Kikkert J.R."/>
            <person name="Li Y."/>
            <person name="Li H."/>
            <person name="Li K."/>
            <person name="Li Q."/>
            <person name="Liu X."/>
            <person name="Ma X."/>
            <person name="Naidoo K."/>
            <person name="Pethybridge S.J."/>
            <person name="Sun J."/>
            <person name="Steenkamp E.T."/>
            <person name="van der Nest M.A."/>
            <person name="van Wyk S."/>
            <person name="Wingfield M.J."/>
            <person name="Xiong C."/>
            <person name="Yue Q."/>
            <person name="Zhang X."/>
        </authorList>
    </citation>
    <scope>NUCLEOTIDE SEQUENCE [LARGE SCALE GENOMIC DNA]</scope>
    <source>
        <strain evidence="3 4">DSM 5745</strain>
    </source>
</reference>
<dbReference type="AlphaFoldDB" id="A0A3D8QS05"/>